<proteinExistence type="predicted"/>
<dbReference type="Gene3D" id="2.40.70.10">
    <property type="entry name" value="Acid Proteases"/>
    <property type="match status" value="1"/>
</dbReference>
<reference evidence="2 3" key="1">
    <citation type="journal article" date="2018" name="MBio">
        <title>Comparative Genomics Reveals the Core Gene Toolbox for the Fungus-Insect Symbiosis.</title>
        <authorList>
            <person name="Wang Y."/>
            <person name="Stata M."/>
            <person name="Wang W."/>
            <person name="Stajich J.E."/>
            <person name="White M.M."/>
            <person name="Moncalvo J.M."/>
        </authorList>
    </citation>
    <scope>NUCLEOTIDE SEQUENCE [LARGE SCALE GENOMIC DNA]</scope>
    <source>
        <strain evidence="2 3">SC-DP-2</strain>
    </source>
</reference>
<keyword evidence="1" id="KW-0472">Membrane</keyword>
<evidence type="ECO:0008006" key="4">
    <source>
        <dbReference type="Google" id="ProtNLM"/>
    </source>
</evidence>
<protein>
    <recommendedName>
        <fullName evidence="4">Peptidase A2 domain-containing protein</fullName>
    </recommendedName>
</protein>
<gene>
    <name evidence="2" type="ORF">BB560_005510</name>
</gene>
<dbReference type="Pfam" id="PF13650">
    <property type="entry name" value="Asp_protease_2"/>
    <property type="match status" value="1"/>
</dbReference>
<feature type="transmembrane region" description="Helical" evidence="1">
    <location>
        <begin position="72"/>
        <end position="94"/>
    </location>
</feature>
<keyword evidence="1" id="KW-0812">Transmembrane</keyword>
<sequence>MNKKVTAVIDTGASCSVISEELAADLGIKPDVSIIDAIITADVEIIQLWEKYATVMTGDSYSFCNVPLHILFFYWLAFPLCNVPLHVLFCYWLADIS</sequence>
<evidence type="ECO:0000256" key="1">
    <source>
        <dbReference type="SAM" id="Phobius"/>
    </source>
</evidence>
<organism evidence="2 3">
    <name type="scientific">Smittium megazygosporum</name>
    <dbReference type="NCBI Taxonomy" id="133381"/>
    <lineage>
        <taxon>Eukaryota</taxon>
        <taxon>Fungi</taxon>
        <taxon>Fungi incertae sedis</taxon>
        <taxon>Zoopagomycota</taxon>
        <taxon>Kickxellomycotina</taxon>
        <taxon>Harpellomycetes</taxon>
        <taxon>Harpellales</taxon>
        <taxon>Legeriomycetaceae</taxon>
        <taxon>Smittium</taxon>
    </lineage>
</organism>
<accession>A0A2T9Z429</accession>
<comment type="caution">
    <text evidence="2">The sequence shown here is derived from an EMBL/GenBank/DDBJ whole genome shotgun (WGS) entry which is preliminary data.</text>
</comment>
<dbReference type="AlphaFoldDB" id="A0A2T9Z429"/>
<evidence type="ECO:0000313" key="3">
    <source>
        <dbReference type="Proteomes" id="UP000245609"/>
    </source>
</evidence>
<keyword evidence="1" id="KW-1133">Transmembrane helix</keyword>
<dbReference type="InterPro" id="IPR021109">
    <property type="entry name" value="Peptidase_aspartic_dom_sf"/>
</dbReference>
<dbReference type="Proteomes" id="UP000245609">
    <property type="component" value="Unassembled WGS sequence"/>
</dbReference>
<dbReference type="EMBL" id="MBFS01002274">
    <property type="protein sequence ID" value="PVU99350.1"/>
    <property type="molecule type" value="Genomic_DNA"/>
</dbReference>
<name>A0A2T9Z429_9FUNG</name>
<keyword evidence="3" id="KW-1185">Reference proteome</keyword>
<dbReference type="SUPFAM" id="SSF50630">
    <property type="entry name" value="Acid proteases"/>
    <property type="match status" value="1"/>
</dbReference>
<evidence type="ECO:0000313" key="2">
    <source>
        <dbReference type="EMBL" id="PVU99350.1"/>
    </source>
</evidence>